<evidence type="ECO:0000256" key="3">
    <source>
        <dbReference type="ARBA" id="ARBA00022490"/>
    </source>
</evidence>
<feature type="binding site" evidence="9">
    <location>
        <position position="150"/>
    </location>
    <ligand>
        <name>Zn(2+)</name>
        <dbReference type="ChEBI" id="CHEBI:29105"/>
    </ligand>
</feature>
<comment type="cofactor">
    <cofactor evidence="9">
        <name>Zn(2+)</name>
        <dbReference type="ChEBI" id="CHEBI:29105"/>
    </cofactor>
    <text evidence="9">Binds 1 zinc ion per subunit.</text>
</comment>
<evidence type="ECO:0000313" key="11">
    <source>
        <dbReference type="EMBL" id="EFR32007.1"/>
    </source>
</evidence>
<dbReference type="Pfam" id="PF01475">
    <property type="entry name" value="FUR"/>
    <property type="match status" value="1"/>
</dbReference>
<dbReference type="Gene3D" id="1.10.10.10">
    <property type="entry name" value="Winged helix-like DNA-binding domain superfamily/Winged helix DNA-binding domain"/>
    <property type="match status" value="1"/>
</dbReference>
<dbReference type="GO" id="GO:0008270">
    <property type="term" value="F:zinc ion binding"/>
    <property type="evidence" value="ECO:0007669"/>
    <property type="project" value="TreeGrafter"/>
</dbReference>
<evidence type="ECO:0000256" key="5">
    <source>
        <dbReference type="ARBA" id="ARBA00022833"/>
    </source>
</evidence>
<dbReference type="GO" id="GO:0045892">
    <property type="term" value="P:negative regulation of DNA-templated transcription"/>
    <property type="evidence" value="ECO:0007669"/>
    <property type="project" value="TreeGrafter"/>
</dbReference>
<dbReference type="PANTHER" id="PTHR33202">
    <property type="entry name" value="ZINC UPTAKE REGULATION PROTEIN"/>
    <property type="match status" value="1"/>
</dbReference>
<gene>
    <name evidence="11" type="ORF">HMPREF9257_1015</name>
</gene>
<feature type="binding site" evidence="9">
    <location>
        <position position="113"/>
    </location>
    <ligand>
        <name>Zn(2+)</name>
        <dbReference type="ChEBI" id="CHEBI:29105"/>
    </ligand>
</feature>
<dbReference type="GO" id="GO:0003700">
    <property type="term" value="F:DNA-binding transcription factor activity"/>
    <property type="evidence" value="ECO:0007669"/>
    <property type="project" value="InterPro"/>
</dbReference>
<evidence type="ECO:0000313" key="12">
    <source>
        <dbReference type="Proteomes" id="UP000005990"/>
    </source>
</evidence>
<keyword evidence="8" id="KW-0804">Transcription</keyword>
<evidence type="ECO:0000256" key="10">
    <source>
        <dbReference type="PIRSR" id="PIRSR602481-2"/>
    </source>
</evidence>
<dbReference type="Proteomes" id="UP000005990">
    <property type="component" value="Unassembled WGS sequence"/>
</dbReference>
<keyword evidence="4" id="KW-0678">Repressor</keyword>
<comment type="cofactor">
    <cofactor evidence="10">
        <name>Mn(2+)</name>
        <dbReference type="ChEBI" id="CHEBI:29035"/>
    </cofactor>
    <cofactor evidence="10">
        <name>Fe(2+)</name>
        <dbReference type="ChEBI" id="CHEBI:29033"/>
    </cofactor>
    <text evidence="10">Binds 1 Mn(2+) or Fe(2+) ion per subunit.</text>
</comment>
<keyword evidence="10" id="KW-0408">Iron</keyword>
<dbReference type="AlphaFoldDB" id="E4KM32"/>
<keyword evidence="6" id="KW-0805">Transcription regulation</keyword>
<proteinExistence type="inferred from homology"/>
<evidence type="ECO:0000256" key="9">
    <source>
        <dbReference type="PIRSR" id="PIRSR602481-1"/>
    </source>
</evidence>
<dbReference type="InterPro" id="IPR036390">
    <property type="entry name" value="WH_DNA-bd_sf"/>
</dbReference>
<accession>E4KM32</accession>
<dbReference type="GO" id="GO:0000976">
    <property type="term" value="F:transcription cis-regulatory region binding"/>
    <property type="evidence" value="ECO:0007669"/>
    <property type="project" value="TreeGrafter"/>
</dbReference>
<dbReference type="EMBL" id="AENN01000001">
    <property type="protein sequence ID" value="EFR32007.1"/>
    <property type="molecule type" value="Genomic_DNA"/>
</dbReference>
<dbReference type="GO" id="GO:1900376">
    <property type="term" value="P:regulation of secondary metabolite biosynthetic process"/>
    <property type="evidence" value="ECO:0007669"/>
    <property type="project" value="TreeGrafter"/>
</dbReference>
<dbReference type="PANTHER" id="PTHR33202:SF1">
    <property type="entry name" value="FERRIC UPTAKE REGULATION PROTEIN"/>
    <property type="match status" value="1"/>
</dbReference>
<dbReference type="InterPro" id="IPR043135">
    <property type="entry name" value="Fur_C"/>
</dbReference>
<evidence type="ECO:0000256" key="6">
    <source>
        <dbReference type="ARBA" id="ARBA00023015"/>
    </source>
</evidence>
<name>E4KM32_9LACT</name>
<feature type="binding site" evidence="9">
    <location>
        <position position="116"/>
    </location>
    <ligand>
        <name>Zn(2+)</name>
        <dbReference type="ChEBI" id="CHEBI:29105"/>
    </ligand>
</feature>
<organism evidence="11 12">
    <name type="scientific">Eremococcus coleocola ACS-139-V-Col8</name>
    <dbReference type="NCBI Taxonomy" id="908337"/>
    <lineage>
        <taxon>Bacteria</taxon>
        <taxon>Bacillati</taxon>
        <taxon>Bacillota</taxon>
        <taxon>Bacilli</taxon>
        <taxon>Lactobacillales</taxon>
        <taxon>Aerococcaceae</taxon>
        <taxon>Eremococcus</taxon>
    </lineage>
</organism>
<dbReference type="GO" id="GO:0005737">
    <property type="term" value="C:cytoplasm"/>
    <property type="evidence" value="ECO:0007669"/>
    <property type="project" value="UniProtKB-SubCell"/>
</dbReference>
<reference evidence="11 12" key="1">
    <citation type="submission" date="2010-10" db="EMBL/GenBank/DDBJ databases">
        <authorList>
            <person name="Durkin A.S."/>
            <person name="Madupu R."/>
            <person name="Torralba M."/>
            <person name="Gillis M."/>
            <person name="Methe B."/>
            <person name="Sutton G."/>
            <person name="Nelson K.E."/>
        </authorList>
    </citation>
    <scope>NUCLEOTIDE SEQUENCE [LARGE SCALE GENOMIC DNA]</scope>
    <source>
        <strain evidence="11 12">ACS-139-V-Col8</strain>
    </source>
</reference>
<keyword evidence="12" id="KW-1185">Reference proteome</keyword>
<dbReference type="CDD" id="cd07153">
    <property type="entry name" value="Fur_like"/>
    <property type="match status" value="1"/>
</dbReference>
<keyword evidence="3" id="KW-0963">Cytoplasm</keyword>
<comment type="similarity">
    <text evidence="2">Belongs to the Fur family.</text>
</comment>
<dbReference type="RefSeq" id="WP_006417490.1">
    <property type="nucleotide sequence ID" value="NZ_AENN01000001.1"/>
</dbReference>
<comment type="subcellular location">
    <subcellularLocation>
        <location evidence="1">Cytoplasm</location>
    </subcellularLocation>
</comment>
<evidence type="ECO:0000256" key="1">
    <source>
        <dbReference type="ARBA" id="ARBA00004496"/>
    </source>
</evidence>
<protein>
    <submittedName>
        <fullName evidence="11">Transcriptional regulator, Fur family</fullName>
    </submittedName>
</protein>
<dbReference type="STRING" id="908337.HMPREF9257_1015"/>
<evidence type="ECO:0000256" key="2">
    <source>
        <dbReference type="ARBA" id="ARBA00007957"/>
    </source>
</evidence>
<feature type="binding site" evidence="10">
    <location>
        <position position="107"/>
    </location>
    <ligand>
        <name>Fe cation</name>
        <dbReference type="ChEBI" id="CHEBI:24875"/>
    </ligand>
</feature>
<keyword evidence="5 9" id="KW-0862">Zinc</keyword>
<dbReference type="InterPro" id="IPR036388">
    <property type="entry name" value="WH-like_DNA-bd_sf"/>
</dbReference>
<keyword evidence="9" id="KW-0479">Metal-binding</keyword>
<dbReference type="OrthoDB" id="8659436at2"/>
<evidence type="ECO:0000256" key="8">
    <source>
        <dbReference type="ARBA" id="ARBA00023163"/>
    </source>
</evidence>
<evidence type="ECO:0000256" key="7">
    <source>
        <dbReference type="ARBA" id="ARBA00023125"/>
    </source>
</evidence>
<feature type="binding site" evidence="10">
    <location>
        <position position="142"/>
    </location>
    <ligand>
        <name>Fe cation</name>
        <dbReference type="ChEBI" id="CHEBI:24875"/>
    </ligand>
</feature>
<keyword evidence="7" id="KW-0238">DNA-binding</keyword>
<feature type="binding site" evidence="9">
    <location>
        <position position="153"/>
    </location>
    <ligand>
        <name>Zn(2+)</name>
        <dbReference type="ChEBI" id="CHEBI:29105"/>
    </ligand>
</feature>
<dbReference type="eggNOG" id="COG0735">
    <property type="taxonomic scope" value="Bacteria"/>
</dbReference>
<evidence type="ECO:0000256" key="4">
    <source>
        <dbReference type="ARBA" id="ARBA00022491"/>
    </source>
</evidence>
<sequence length="159" mass="18741">MESKTHHHNHSTTLCPEERLDQSLETLKEKGFKLTNKRREILEIFIDSDRYLTAKQVYQSLAEKYPTMSYNTTYRNLYDFVKIGLLESTEYQNEQLFRISCEGEDHHHHHFICTNCGKTIPLEICPMDHIQTDLSQVEVQMHRFEVFGLCADCKAKQEA</sequence>
<comment type="caution">
    <text evidence="11">The sequence shown here is derived from an EMBL/GenBank/DDBJ whole genome shotgun (WGS) entry which is preliminary data.</text>
</comment>
<dbReference type="SUPFAM" id="SSF46785">
    <property type="entry name" value="Winged helix' DNA-binding domain"/>
    <property type="match status" value="1"/>
</dbReference>
<dbReference type="InterPro" id="IPR002481">
    <property type="entry name" value="FUR"/>
</dbReference>
<dbReference type="Gene3D" id="3.30.1490.190">
    <property type="match status" value="1"/>
</dbReference>